<evidence type="ECO:0000313" key="7">
    <source>
        <dbReference type="EMBL" id="AKF04922.1"/>
    </source>
</evidence>
<proteinExistence type="predicted"/>
<evidence type="ECO:0000313" key="8">
    <source>
        <dbReference type="Proteomes" id="UP000034883"/>
    </source>
</evidence>
<feature type="domain" description="DUF1592" evidence="5">
    <location>
        <begin position="220"/>
        <end position="351"/>
    </location>
</feature>
<feature type="domain" description="DUF1585" evidence="2">
    <location>
        <begin position="491"/>
        <end position="558"/>
    </location>
</feature>
<accession>A0A0F6YGN9</accession>
<dbReference type="KEGG" id="samy:DB32_002071"/>
<dbReference type="AlphaFoldDB" id="A0A0F6YGN9"/>
<evidence type="ECO:0000259" key="2">
    <source>
        <dbReference type="Pfam" id="PF07624"/>
    </source>
</evidence>
<feature type="domain" description="DUF1595" evidence="6">
    <location>
        <begin position="147"/>
        <end position="207"/>
    </location>
</feature>
<protein>
    <submittedName>
        <fullName evidence="7">Cellulose-binding domain protein</fullName>
    </submittedName>
</protein>
<feature type="domain" description="DUF1587" evidence="3">
    <location>
        <begin position="59"/>
        <end position="120"/>
    </location>
</feature>
<organism evidence="7 8">
    <name type="scientific">Sandaracinus amylolyticus</name>
    <dbReference type="NCBI Taxonomy" id="927083"/>
    <lineage>
        <taxon>Bacteria</taxon>
        <taxon>Pseudomonadati</taxon>
        <taxon>Myxococcota</taxon>
        <taxon>Polyangia</taxon>
        <taxon>Polyangiales</taxon>
        <taxon>Sandaracinaceae</taxon>
        <taxon>Sandaracinus</taxon>
    </lineage>
</organism>
<dbReference type="RefSeq" id="WP_075097496.1">
    <property type="nucleotide sequence ID" value="NZ_CP011125.1"/>
</dbReference>
<dbReference type="InterPro" id="IPR013039">
    <property type="entry name" value="DUF1588"/>
</dbReference>
<evidence type="ECO:0000259" key="6">
    <source>
        <dbReference type="Pfam" id="PF07637"/>
    </source>
</evidence>
<dbReference type="EMBL" id="CP011125">
    <property type="protein sequence ID" value="AKF04922.1"/>
    <property type="molecule type" value="Genomic_DNA"/>
</dbReference>
<reference evidence="7 8" key="1">
    <citation type="submission" date="2015-03" db="EMBL/GenBank/DDBJ databases">
        <title>Genome assembly of Sandaracinus amylolyticus DSM 53668.</title>
        <authorList>
            <person name="Sharma G."/>
            <person name="Subramanian S."/>
        </authorList>
    </citation>
    <scope>NUCLEOTIDE SEQUENCE [LARGE SCALE GENOMIC DNA]</scope>
    <source>
        <strain evidence="7 8">DSM 53668</strain>
    </source>
</reference>
<evidence type="ECO:0000259" key="3">
    <source>
        <dbReference type="Pfam" id="PF07626"/>
    </source>
</evidence>
<dbReference type="InterPro" id="IPR013042">
    <property type="entry name" value="DUF1592"/>
</dbReference>
<gene>
    <name evidence="7" type="ORF">DB32_002071</name>
</gene>
<dbReference type="Pfam" id="PF07637">
    <property type="entry name" value="PSD5"/>
    <property type="match status" value="1"/>
</dbReference>
<feature type="region of interest" description="Disordered" evidence="1">
    <location>
        <begin position="407"/>
        <end position="426"/>
    </location>
</feature>
<keyword evidence="8" id="KW-1185">Reference proteome</keyword>
<dbReference type="InterPro" id="IPR011478">
    <property type="entry name" value="DUF1585"/>
</dbReference>
<evidence type="ECO:0000259" key="5">
    <source>
        <dbReference type="Pfam" id="PF07631"/>
    </source>
</evidence>
<dbReference type="InterPro" id="IPR013036">
    <property type="entry name" value="DUF1587"/>
</dbReference>
<dbReference type="PROSITE" id="PS51257">
    <property type="entry name" value="PROKAR_LIPOPROTEIN"/>
    <property type="match status" value="1"/>
</dbReference>
<name>A0A0F6YGN9_9BACT</name>
<evidence type="ECO:0000256" key="1">
    <source>
        <dbReference type="SAM" id="MobiDB-lite"/>
    </source>
</evidence>
<dbReference type="Pfam" id="PF07626">
    <property type="entry name" value="PSD3"/>
    <property type="match status" value="1"/>
</dbReference>
<dbReference type="OrthoDB" id="5506091at2"/>
<dbReference type="STRING" id="927083.DB32_002071"/>
<dbReference type="Pfam" id="PF07624">
    <property type="entry name" value="PSD2"/>
    <property type="match status" value="1"/>
</dbReference>
<dbReference type="Pfam" id="PF07627">
    <property type="entry name" value="PSCyt3"/>
    <property type="match status" value="1"/>
</dbReference>
<dbReference type="InterPro" id="IPR013043">
    <property type="entry name" value="DUF1595"/>
</dbReference>
<feature type="domain" description="DUF1588" evidence="4">
    <location>
        <begin position="370"/>
        <end position="468"/>
    </location>
</feature>
<dbReference type="Pfam" id="PF07631">
    <property type="entry name" value="PSD4"/>
    <property type="match status" value="1"/>
</dbReference>
<evidence type="ECO:0000259" key="4">
    <source>
        <dbReference type="Pfam" id="PF07627"/>
    </source>
</evidence>
<sequence length="566" mass="61661">MSRPNDWGRIAPVLASLALFACDGVLLDGAAGPAGAGRRGGGPVSCGDGSIVLGTAPMRRLSNAEYLHTLRDLFPGVTPAVPELPEDTEVGGFENDARSLGPSDVRVSRWEDIAFRYAGEVTSSPDRLAAFLPCAPGAGDAGAQRACGETLVRDFGRRAYRRPLSDQEVERYVAFFESQREAIDFAAAVQLTTMALLQSPWFLYRIELPGEGGGDGVVPLDGYQLASRLSYFLWESTPDDALLEAAARGELATDAQLEAQARRMLDDGRAREAVVDFHRQWLDFDRIEMDEHQGRVPELYPTWNETLRQAVRDEQDRFVEGVLFDGEGTLRALLTSRTAYVNGPLASLYGVNGPGDATTWEEVTLPHDQRAGLLTRAGFLASHAHSGNGSPPLRGVFVMERLLCEPRPSPPPDADLTPPVVRPGEEPRTNRQLFEERTSPAGCIACHTRIDGFGFGFEHYDAVGGYRELDHGLPVDASGNLTGTDVDGPYVGAIELSEALAESARVEVCATRMWMRYALGRAPEREDECLTSRLARSFHESGGDVRALMVDIVTSPEFRNRPLASE</sequence>
<dbReference type="Proteomes" id="UP000034883">
    <property type="component" value="Chromosome"/>
</dbReference>